<feature type="domain" description="Glycoside hydrolase family 2 catalytic" evidence="6">
    <location>
        <begin position="308"/>
        <end position="606"/>
    </location>
</feature>
<keyword evidence="2 9" id="KW-0378">Hydrolase</keyword>
<dbReference type="InterPro" id="IPR006104">
    <property type="entry name" value="Glyco_hydro_2_N"/>
</dbReference>
<dbReference type="InterPro" id="IPR021720">
    <property type="entry name" value="Malectin_dom"/>
</dbReference>
<keyword evidence="3" id="KW-0326">Glycosidase</keyword>
<dbReference type="Proteomes" id="UP001597118">
    <property type="component" value="Unassembled WGS sequence"/>
</dbReference>
<dbReference type="SUPFAM" id="SSF49785">
    <property type="entry name" value="Galactose-binding domain-like"/>
    <property type="match status" value="1"/>
</dbReference>
<dbReference type="PANTHER" id="PTHR42732">
    <property type="entry name" value="BETA-GALACTOSIDASE"/>
    <property type="match status" value="1"/>
</dbReference>
<comment type="caution">
    <text evidence="9">The sequence shown here is derived from an EMBL/GenBank/DDBJ whole genome shotgun (WGS) entry which is preliminary data.</text>
</comment>
<dbReference type="SUPFAM" id="SSF51445">
    <property type="entry name" value="(Trans)glycosidases"/>
    <property type="match status" value="1"/>
</dbReference>
<dbReference type="Gene3D" id="2.60.120.430">
    <property type="entry name" value="Galactose-binding lectin"/>
    <property type="match status" value="1"/>
</dbReference>
<dbReference type="Pfam" id="PF02837">
    <property type="entry name" value="Glyco_hydro_2_N"/>
    <property type="match status" value="1"/>
</dbReference>
<feature type="domain" description="Glycosyl hydrolases family 2 sugar binding" evidence="7">
    <location>
        <begin position="64"/>
        <end position="176"/>
    </location>
</feature>
<dbReference type="InterPro" id="IPR036156">
    <property type="entry name" value="Beta-gal/glucu_dom_sf"/>
</dbReference>
<dbReference type="InterPro" id="IPR008979">
    <property type="entry name" value="Galactose-bd-like_sf"/>
</dbReference>
<evidence type="ECO:0000259" key="7">
    <source>
        <dbReference type="Pfam" id="PF02837"/>
    </source>
</evidence>
<keyword evidence="10" id="KW-1185">Reference proteome</keyword>
<dbReference type="GO" id="GO:0016787">
    <property type="term" value="F:hydrolase activity"/>
    <property type="evidence" value="ECO:0007669"/>
    <property type="project" value="UniProtKB-KW"/>
</dbReference>
<dbReference type="PRINTS" id="PR00132">
    <property type="entry name" value="GLHYDRLASE2"/>
</dbReference>
<dbReference type="Gene3D" id="2.60.120.260">
    <property type="entry name" value="Galactose-binding domain-like"/>
    <property type="match status" value="1"/>
</dbReference>
<dbReference type="Pfam" id="PF00703">
    <property type="entry name" value="Glyco_hydro_2"/>
    <property type="match status" value="1"/>
</dbReference>
<evidence type="ECO:0000313" key="9">
    <source>
        <dbReference type="EMBL" id="MFD1628772.1"/>
    </source>
</evidence>
<feature type="domain" description="Malectin" evidence="8">
    <location>
        <begin position="769"/>
        <end position="874"/>
    </location>
</feature>
<dbReference type="Gene3D" id="2.60.40.10">
    <property type="entry name" value="Immunoglobulins"/>
    <property type="match status" value="2"/>
</dbReference>
<dbReference type="InterPro" id="IPR006103">
    <property type="entry name" value="Glyco_hydro_2_cat"/>
</dbReference>
<evidence type="ECO:0000256" key="1">
    <source>
        <dbReference type="ARBA" id="ARBA00007401"/>
    </source>
</evidence>
<keyword evidence="4" id="KW-0732">Signal</keyword>
<comment type="similarity">
    <text evidence="1">Belongs to the glycosyl hydrolase 2 family.</text>
</comment>
<evidence type="ECO:0000256" key="4">
    <source>
        <dbReference type="SAM" id="SignalP"/>
    </source>
</evidence>
<dbReference type="SUPFAM" id="SSF49303">
    <property type="entry name" value="beta-Galactosidase/glucuronidase domain"/>
    <property type="match status" value="1"/>
</dbReference>
<reference evidence="10" key="1">
    <citation type="journal article" date="2019" name="Int. J. Syst. Evol. Microbiol.">
        <title>The Global Catalogue of Microorganisms (GCM) 10K type strain sequencing project: providing services to taxonomists for standard genome sequencing and annotation.</title>
        <authorList>
            <consortium name="The Broad Institute Genomics Platform"/>
            <consortium name="The Broad Institute Genome Sequencing Center for Infectious Disease"/>
            <person name="Wu L."/>
            <person name="Ma J."/>
        </authorList>
    </citation>
    <scope>NUCLEOTIDE SEQUENCE [LARGE SCALE GENOMIC DNA]</scope>
    <source>
        <strain evidence="10">CCUG 53762</strain>
    </source>
</reference>
<gene>
    <name evidence="9" type="ORF">ACFSAH_02725</name>
</gene>
<dbReference type="InterPro" id="IPR051913">
    <property type="entry name" value="GH2_Domain-Containing"/>
</dbReference>
<dbReference type="RefSeq" id="WP_379661158.1">
    <property type="nucleotide sequence ID" value="NZ_JBHUDG010000003.1"/>
</dbReference>
<accession>A0ABW4I9T3</accession>
<evidence type="ECO:0000259" key="6">
    <source>
        <dbReference type="Pfam" id="PF02836"/>
    </source>
</evidence>
<evidence type="ECO:0000313" key="10">
    <source>
        <dbReference type="Proteomes" id="UP001597118"/>
    </source>
</evidence>
<feature type="domain" description="Glycoside hydrolase family 2 immunoglobulin-like beta-sandwich" evidence="5">
    <location>
        <begin position="193"/>
        <end position="300"/>
    </location>
</feature>
<feature type="signal peptide" evidence="4">
    <location>
        <begin position="1"/>
        <end position="21"/>
    </location>
</feature>
<evidence type="ECO:0000256" key="2">
    <source>
        <dbReference type="ARBA" id="ARBA00022801"/>
    </source>
</evidence>
<dbReference type="PANTHER" id="PTHR42732:SF1">
    <property type="entry name" value="BETA-MANNOSIDASE"/>
    <property type="match status" value="1"/>
</dbReference>
<evidence type="ECO:0000256" key="3">
    <source>
        <dbReference type="ARBA" id="ARBA00023295"/>
    </source>
</evidence>
<dbReference type="InterPro" id="IPR017853">
    <property type="entry name" value="GH"/>
</dbReference>
<dbReference type="Pfam" id="PF11721">
    <property type="entry name" value="Malectin"/>
    <property type="match status" value="1"/>
</dbReference>
<dbReference type="InterPro" id="IPR013783">
    <property type="entry name" value="Ig-like_fold"/>
</dbReference>
<feature type="chain" id="PRO_5046991060" evidence="4">
    <location>
        <begin position="22"/>
        <end position="900"/>
    </location>
</feature>
<sequence>MNTSRILTLFLAIGLSLSAHAQRISQTINSNWSFYKGDIKDINTINPEIKWEAVNIPHTWNSQDVTDDEPDYYRGPGWYKRKVFIPHEWQHKDVYLFFEGAAQVTNAFVNGKPLGSHIGSYTFFSFPVSKYLKFDNKENSENEILIKVDNSHNEDIPPLSADFTFFGGLYRDVHLIAVNKVRFDMDNNASSGIFITTPKVTAQTAEVNIKGAFVNNTLADKSLIVSHQILDHLGIKKYEISHKYKAAKGRKIDFSSDIKNIDKPNLWSTETPYLYRVISTIKDNNTGEIMDQITNPLGFRWFNFDAEKGFFLNGKPVKLIGASRHQDYKDRGNALTDALHIRDVELIKEMGGNFLRIAHYPQDPAVLQACDRLGILTSVETPIVNRITETEAFAENSKKMHLEMMRQCFNHPSLIIWAYMNEVLLRPRYEKGTAEQETYFNRITKLAQELEELTRKEDPYRYTMIPNHGNFELYKRVQLTKIPQLVGWNLYQGWYSNSFSSFANYLDRHRKELSDKPLLVTEYGADADVRLHSFDPIRFDKTTEYATMYHQAYLKAMMDRPFVAAAMIWNLADFNSETRTETTPHINSKGILTLDRKVKDGYRFYQANLLSKAYIQIGSKEWDLRTGIAKSESNLTNTQIIQVFSNQARVTLKHNGKVIDTKDTHQGMATFSVDFIDGKNTLQAIANSTENNTEILDQTDIQFNLLPVNLKSQTLPFKEINISLGDKRYFHDMENHQIWFPEKEYQPGSWGYIGGSIFSMENKARHSYGSDIDILGTNADPIYATQRVGIKQFKFDVPEGDYELTLHFAELLSDIKREELVYNLNGGTVTGGDFQDRIFDVKINKSIFLENLSNREYLEPEKAVEFKTRITISDKNGITLDFTPKKGETILNGIQLRRIR</sequence>
<organism evidence="9 10">
    <name type="scientific">Pseudopedobacter beijingensis</name>
    <dbReference type="NCBI Taxonomy" id="1207056"/>
    <lineage>
        <taxon>Bacteria</taxon>
        <taxon>Pseudomonadati</taxon>
        <taxon>Bacteroidota</taxon>
        <taxon>Sphingobacteriia</taxon>
        <taxon>Sphingobacteriales</taxon>
        <taxon>Sphingobacteriaceae</taxon>
        <taxon>Pseudopedobacter</taxon>
    </lineage>
</organism>
<dbReference type="InterPro" id="IPR006102">
    <property type="entry name" value="Ig-like_GH2"/>
</dbReference>
<protein>
    <submittedName>
        <fullName evidence="9">Glycoside hydrolase family 2 TIM barrel-domain containing protein</fullName>
    </submittedName>
</protein>
<proteinExistence type="inferred from homology"/>
<evidence type="ECO:0000259" key="8">
    <source>
        <dbReference type="Pfam" id="PF11721"/>
    </source>
</evidence>
<name>A0ABW4I9T3_9SPHI</name>
<dbReference type="InterPro" id="IPR006101">
    <property type="entry name" value="Glyco_hydro_2"/>
</dbReference>
<dbReference type="Gene3D" id="3.20.20.80">
    <property type="entry name" value="Glycosidases"/>
    <property type="match status" value="1"/>
</dbReference>
<dbReference type="EMBL" id="JBHUDG010000003">
    <property type="protein sequence ID" value="MFD1628772.1"/>
    <property type="molecule type" value="Genomic_DNA"/>
</dbReference>
<evidence type="ECO:0000259" key="5">
    <source>
        <dbReference type="Pfam" id="PF00703"/>
    </source>
</evidence>
<dbReference type="Pfam" id="PF02836">
    <property type="entry name" value="Glyco_hydro_2_C"/>
    <property type="match status" value="1"/>
</dbReference>